<evidence type="ECO:0000256" key="6">
    <source>
        <dbReference type="ARBA" id="ARBA00022695"/>
    </source>
</evidence>
<dbReference type="HAMAP" id="MF_01323">
    <property type="entry name" value="RNApol_bact_RpoC1"/>
    <property type="match status" value="1"/>
</dbReference>
<keyword evidence="6 9" id="KW-0548">Nucleotidyltransferase</keyword>
<dbReference type="InterPro" id="IPR007066">
    <property type="entry name" value="RNA_pol_Rpb1_3"/>
</dbReference>
<dbReference type="GO" id="GO:0006351">
    <property type="term" value="P:DNA-templated transcription"/>
    <property type="evidence" value="ECO:0007669"/>
    <property type="project" value="UniProtKB-UniRule"/>
</dbReference>
<evidence type="ECO:0000256" key="7">
    <source>
        <dbReference type="ARBA" id="ARBA00023163"/>
    </source>
</evidence>
<dbReference type="Pfam" id="PF04983">
    <property type="entry name" value="RNA_pol_Rpb1_3"/>
    <property type="match status" value="1"/>
</dbReference>
<reference evidence="12" key="1">
    <citation type="submission" date="2020-11" db="EMBL/GenBank/DDBJ databases">
        <authorList>
            <person name="Qian X."/>
        </authorList>
    </citation>
    <scope>NUCLEOTIDE SEQUENCE</scope>
    <source>
        <strain evidence="12">269-2_chl</strain>
    </source>
</reference>
<dbReference type="InterPro" id="IPR006592">
    <property type="entry name" value="RNA_pol_N"/>
</dbReference>
<feature type="binding site" evidence="9">
    <location>
        <position position="1778"/>
    </location>
    <ligand>
        <name>Mg(2+)</name>
        <dbReference type="ChEBI" id="CHEBI:18420"/>
    </ligand>
</feature>
<feature type="binding site" evidence="9">
    <location>
        <position position="1782"/>
    </location>
    <ligand>
        <name>Mg(2+)</name>
        <dbReference type="ChEBI" id="CHEBI:18420"/>
    </ligand>
</feature>
<evidence type="ECO:0000313" key="12">
    <source>
        <dbReference type="EMBL" id="QUO99128.1"/>
    </source>
</evidence>
<dbReference type="GO" id="GO:0008270">
    <property type="term" value="F:zinc ion binding"/>
    <property type="evidence" value="ECO:0007669"/>
    <property type="project" value="UniProtKB-UniRule"/>
</dbReference>
<dbReference type="EC" id="2.7.7.6" evidence="9"/>
<keyword evidence="4 12" id="KW-0934">Plastid</keyword>
<feature type="binding site" evidence="9">
    <location>
        <position position="119"/>
    </location>
    <ligand>
        <name>Zn(2+)</name>
        <dbReference type="ChEBI" id="CHEBI:29105"/>
    </ligand>
</feature>
<keyword evidence="9" id="KW-0862">Zinc</keyword>
<evidence type="ECO:0000256" key="8">
    <source>
        <dbReference type="ARBA" id="ARBA00048552"/>
    </source>
</evidence>
<comment type="cofactor">
    <cofactor evidence="9">
        <name>Zn(2+)</name>
        <dbReference type="ChEBI" id="CHEBI:29105"/>
    </cofactor>
    <text evidence="9">Binds 1 Zn(2+) ion per subunit.</text>
</comment>
<name>A0A8E5MP89_9CHLO</name>
<dbReference type="InterPro" id="IPR045867">
    <property type="entry name" value="DNA-dir_RpoC_beta_prime"/>
</dbReference>
<dbReference type="InterPro" id="IPR000722">
    <property type="entry name" value="RNA_pol_asu"/>
</dbReference>
<evidence type="ECO:0000259" key="11">
    <source>
        <dbReference type="SMART" id="SM00663"/>
    </source>
</evidence>
<dbReference type="Gene3D" id="4.10.860.120">
    <property type="entry name" value="RNA polymerase II, clamp domain"/>
    <property type="match status" value="1"/>
</dbReference>
<dbReference type="InterPro" id="IPR044893">
    <property type="entry name" value="RNA_pol_Rpb1_clamp_domain"/>
</dbReference>
<dbReference type="GO" id="GO:0000428">
    <property type="term" value="C:DNA-directed RNA polymerase complex"/>
    <property type="evidence" value="ECO:0007669"/>
    <property type="project" value="UniProtKB-KW"/>
</dbReference>
<comment type="function">
    <text evidence="1 9 10">DNA-dependent RNA polymerase catalyzes the transcription of DNA into RNA using the four ribonucleoside triphosphates as substrates.</text>
</comment>
<dbReference type="SUPFAM" id="SSF64484">
    <property type="entry name" value="beta and beta-prime subunits of DNA dependent RNA-polymerase"/>
    <property type="match status" value="2"/>
</dbReference>
<feature type="domain" description="RNA polymerase N-terminal" evidence="11">
    <location>
        <begin position="1551"/>
        <end position="1832"/>
    </location>
</feature>
<evidence type="ECO:0000256" key="5">
    <source>
        <dbReference type="ARBA" id="ARBA00022679"/>
    </source>
</evidence>
<dbReference type="SMART" id="SM00663">
    <property type="entry name" value="RPOLA_N"/>
    <property type="match status" value="1"/>
</dbReference>
<feature type="binding site" evidence="9">
    <location>
        <position position="144"/>
    </location>
    <ligand>
        <name>Zn(2+)</name>
        <dbReference type="ChEBI" id="CHEBI:29105"/>
    </ligand>
</feature>
<keyword evidence="5 9" id="KW-0808">Transferase</keyword>
<accession>A0A8E5MP89</accession>
<keyword evidence="3 9" id="KW-0240">DNA-directed RNA polymerase</keyword>
<dbReference type="EMBL" id="MW250874">
    <property type="protein sequence ID" value="QUO99128.1"/>
    <property type="molecule type" value="Genomic_DNA"/>
</dbReference>
<geneLocation type="plastid" evidence="12"/>
<organism evidence="12">
    <name type="scientific">Oedogonium capilliforme</name>
    <dbReference type="NCBI Taxonomy" id="2831087"/>
    <lineage>
        <taxon>Eukaryota</taxon>
        <taxon>Viridiplantae</taxon>
        <taxon>Chlorophyta</taxon>
        <taxon>core chlorophytes</taxon>
        <taxon>Chlorophyceae</taxon>
        <taxon>OCC clade</taxon>
        <taxon>Oedogoniales</taxon>
        <taxon>Oedogoniaceae</taxon>
        <taxon>Oedogonium</taxon>
    </lineage>
</organism>
<comment type="catalytic activity">
    <reaction evidence="8 9 10">
        <text>RNA(n) + a ribonucleoside 5'-triphosphate = RNA(n+1) + diphosphate</text>
        <dbReference type="Rhea" id="RHEA:21248"/>
        <dbReference type="Rhea" id="RHEA-COMP:14527"/>
        <dbReference type="Rhea" id="RHEA-COMP:17342"/>
        <dbReference type="ChEBI" id="CHEBI:33019"/>
        <dbReference type="ChEBI" id="CHEBI:61557"/>
        <dbReference type="ChEBI" id="CHEBI:140395"/>
        <dbReference type="EC" id="2.7.7.6"/>
    </reaction>
</comment>
<dbReference type="Gene3D" id="1.10.274.100">
    <property type="entry name" value="RNA polymerase Rpb1, domain 3"/>
    <property type="match status" value="1"/>
</dbReference>
<comment type="similarity">
    <text evidence="2 9">Belongs to the RNA polymerase beta' chain family. RpoC1 subfamily.</text>
</comment>
<keyword evidence="7 9" id="KW-0804">Transcription</keyword>
<dbReference type="Pfam" id="PF04997">
    <property type="entry name" value="RNA_pol_Rpb1_1"/>
    <property type="match status" value="2"/>
</dbReference>
<dbReference type="PANTHER" id="PTHR19376:SF54">
    <property type="entry name" value="DNA-DIRECTED RNA POLYMERASE SUBUNIT BETA"/>
    <property type="match status" value="1"/>
</dbReference>
<dbReference type="InterPro" id="IPR034678">
    <property type="entry name" value="RNApol_RpoC1"/>
</dbReference>
<evidence type="ECO:0000256" key="9">
    <source>
        <dbReference type="HAMAP-Rule" id="MF_01323"/>
    </source>
</evidence>
<feature type="binding site" evidence="9">
    <location>
        <position position="141"/>
    </location>
    <ligand>
        <name>Zn(2+)</name>
        <dbReference type="ChEBI" id="CHEBI:29105"/>
    </ligand>
</feature>
<proteinExistence type="inferred from homology"/>
<protein>
    <recommendedName>
        <fullName evidence="9">DNA-directed RNA polymerase subunit gamma</fullName>
        <shortName evidence="9">RNAP subunit gamma</shortName>
        <ecNumber evidence="9">2.7.7.6</ecNumber>
    </recommendedName>
    <alternativeName>
        <fullName evidence="9">RNA polymerase subunit gamma</fullName>
    </alternativeName>
    <alternativeName>
        <fullName evidence="9">Transcriptase subunit gamma</fullName>
    </alternativeName>
</protein>
<sequence length="1947" mass="233579">MIKKNLFKDFSRFYFVQSSTKNNVRYYSKLKIVQPFFIKIKQERNKKFLSSYKFSEIQLITIDLASPEKIKEWAEKKLPNGKIFGQVTNPNTLHYKTLKPLKGGLFCERIFGPIKDFECACGIQKQKPFNRIISFQNKQFCSKCDIEYTWSDIRRYQLGYIELVTPVTHLWYLKGMPSYIRSVLGAKKKHIEAIAYCSEIVTIDQAWKPNRLIPFPETISSVALSSKKRNTLVKKEIEHIQLTYNNFKKFNVNNTWLLYVSINKKLFQKQFYNNSYNYTCVDNEIQNSIFFLKYFNINFLKPKNFKELKLLYINPDFYKVENYPYKNPVIFEFYQKICRSFIKTSLNNHKPIYALNYLSHSFLNSKVKIFSHFEHIDIHTMYVFNEEILVNRFSNFYRLKKNGKSKKKIGYIHSKKIHISINKHLLYFKNKKLKNLQLYNNFKLIIIISNNASLNYFKNFSNTYNCMNTLTLKMQFVNKKLHFQNYQSFFNTHTIERVYFNFFSLDYLKNRNFFVNFSKLLAFNLLKFMKYNLFNIFIIPIPTILDNLIFELSLDSQFHRLLNSLSIQKQKVLNSNSVIGKSNKIIKKQFLIKNLSLYDEASEILWQRFWKFGYYFTYNNMNNKLCKIITKFNKNNNEIRSTLPSWLKLIKKLIKKMQIDKKSNQNRLHFRVNVININTQNQFSLFVNLIKIYLKKVLFLFQIAPENIKNIYMKKSIFLFQKLRNKNFKYRNFRTQIKKIVIKLFGLELLPWILSQFIFTSKIFYLFQKSKFSFYHNSNFRTFSRTHSGWNLIKKIQESSFFNFQIGVNNINTIFHYKYSFNCLPSCHIPNYKCRQKFFIYKNKIENILKYKKFRLFFYIWLSRFLKNNTSVLNVVVNLKLNNINSNNLQTLNLLFYQKKWLLKKKQIFYNYARLKEFHSKLLIGTLHYYSNFIKLIYSSSYKNETVMNIFSIQIQSFYKLNFVQKIRKYLNSEYDNSFDSGKTKHSLIKLLNKDSDNLFFKQFNYVYSFILFSSIISTHTIERVSLPSLNNQQFFLNLLCFFKLAKKNIFKQYSWLTSIQKDFYSRQILKYKKKQQQKSMLKFVKKKTFYHKFLDLINSFLYDYQKRLKLLKKHSLIQLILKKKIYIFYFIKKLQNKLINEIQKYYFYEFEKKKYINIEFNINNFKNIVIFMNLKKKIAFFNSVLFQYKTNFFNKHANLNIFNNSYNCMCIDFNNFLSLGQFWQILINIFKNKINKYYLLSRSLPFIISNDYVKIDPLIKKFNDDLKHQVCFNSFLIKLTFYNSTLLYPLQNIIKNNNNKVLQTRQQYYKIIKSNNLFLTNYFKKIWKNFTELSIKKFSNIHTIANFIGYFGYQEILYHQTRELKKNDYFINFYLKFIKHDLSNNFNEAIFSVISESRISYNDCIFWNNIYSLSNRYSWKSDIELNIFLCYMLSPETPSDILIPLYKQRSHSSNVLREEPPIAGGGIILKLLKELDLPEMKKIDIQLQTILKKIPNKLHEIEVLLKHNQTNLKFLKYYSLKRRTVIEIEKSILRKLKYIRRLNWVSAKPEYMIIRNLPVLPADLRPIFKIQQQLTASDLNRLYQKVIYRNDRLKRFLKNSTTSNSFEMLFAQRMLQEAVDNLIENGKDINSIETDSRGRPLKSLGELLKGKKGRFRQNLLGKRVDYSGRSVIVVGPKLKLHECGLPIEMAIELFLPFLIKEILKNKYALTVRSAKIYIKKHRIKITQLLRQVVKRQPILLNRAPTLHRLGIQAFLPKLVEGKAILLHPLVCSAFNADFDGDQMAVHVPLTNEARIEAWKLVLSRNNLLSPATGEPILLPSQDMVLGCYYLTIENLQSLTQKKFRINRKIINQTNYIFSDFEKIFIAYQRNQINIHTNIWVRFNNTIESDSILQEPTEIQVLFSGQYIKVYSDYYQKCNRNGKIYNQVVRTTPGRILFNLMLNNCFN</sequence>
<dbReference type="InterPro" id="IPR042102">
    <property type="entry name" value="RNA_pol_Rpb1_3_sf"/>
</dbReference>
<dbReference type="GO" id="GO:0003899">
    <property type="term" value="F:DNA-directed RNA polymerase activity"/>
    <property type="evidence" value="ECO:0007669"/>
    <property type="project" value="UniProtKB-UniRule"/>
</dbReference>
<dbReference type="PANTHER" id="PTHR19376">
    <property type="entry name" value="DNA-DIRECTED RNA POLYMERASE"/>
    <property type="match status" value="1"/>
</dbReference>
<feature type="binding site" evidence="9">
    <location>
        <position position="121"/>
    </location>
    <ligand>
        <name>Zn(2+)</name>
        <dbReference type="ChEBI" id="CHEBI:29105"/>
    </ligand>
</feature>
<evidence type="ECO:0000256" key="4">
    <source>
        <dbReference type="ARBA" id="ARBA00022640"/>
    </source>
</evidence>
<dbReference type="GO" id="GO:0003677">
    <property type="term" value="F:DNA binding"/>
    <property type="evidence" value="ECO:0007669"/>
    <property type="project" value="UniProtKB-UniRule"/>
</dbReference>
<keyword evidence="9" id="KW-0479">Metal-binding</keyword>
<dbReference type="Gene3D" id="1.10.40.90">
    <property type="match status" value="1"/>
</dbReference>
<gene>
    <name evidence="9 12" type="primary">rpoC1</name>
</gene>
<evidence type="ECO:0000256" key="2">
    <source>
        <dbReference type="ARBA" id="ARBA00007207"/>
    </source>
</evidence>
<keyword evidence="9" id="KW-0460">Magnesium</keyword>
<comment type="cofactor">
    <cofactor evidence="9">
        <name>Mg(2+)</name>
        <dbReference type="ChEBI" id="CHEBI:18420"/>
    </cofactor>
    <text evidence="9">Binds 1 Mg(2+) ion per subunit.</text>
</comment>
<dbReference type="InterPro" id="IPR007080">
    <property type="entry name" value="RNA_pol_Rpb1_1"/>
</dbReference>
<evidence type="ECO:0000256" key="1">
    <source>
        <dbReference type="ARBA" id="ARBA00004026"/>
    </source>
</evidence>
<dbReference type="GO" id="GO:0000287">
    <property type="term" value="F:magnesium ion binding"/>
    <property type="evidence" value="ECO:0007669"/>
    <property type="project" value="UniProtKB-UniRule"/>
</dbReference>
<dbReference type="Gene3D" id="2.40.40.20">
    <property type="match status" value="1"/>
</dbReference>
<evidence type="ECO:0000256" key="3">
    <source>
        <dbReference type="ARBA" id="ARBA00022478"/>
    </source>
</evidence>
<dbReference type="Pfam" id="PF00623">
    <property type="entry name" value="RNA_pol_Rpb1_2"/>
    <property type="match status" value="2"/>
</dbReference>
<evidence type="ECO:0000256" key="10">
    <source>
        <dbReference type="RuleBase" id="RU004279"/>
    </source>
</evidence>
<feature type="binding site" evidence="9">
    <location>
        <position position="1780"/>
    </location>
    <ligand>
        <name>Mg(2+)</name>
        <dbReference type="ChEBI" id="CHEBI:18420"/>
    </ligand>
</feature>